<sequence length="208" mass="20603">MVDAGALALLTPERLARPHRFILTPHAGEFARLATRLGIEVTLPDAHHGAPHHGAEETGAPEPADSAAASGRLGSQRADSVDEPDAAVQARGAAAAAMARATGCTVLLKGAITIVTDGSRSVIVTTGTPWHATAGTGDVLTGVIGAVLAGAAADGDPDLLAVAASGAWLHGRAGAVARGPFTIGQLAASLPEAVRGIAPHQDAPASLD</sequence>
<dbReference type="OrthoDB" id="9806925at2"/>
<dbReference type="GO" id="GO:0052856">
    <property type="term" value="F:NAD(P)HX epimerase activity"/>
    <property type="evidence" value="ECO:0007669"/>
    <property type="project" value="TreeGrafter"/>
</dbReference>
<keyword evidence="2" id="KW-0067">ATP-binding</keyword>
<dbReference type="GO" id="GO:0110051">
    <property type="term" value="P:metabolite repair"/>
    <property type="evidence" value="ECO:0007669"/>
    <property type="project" value="TreeGrafter"/>
</dbReference>
<gene>
    <name evidence="8" type="ORF">F8O02_04565</name>
</gene>
<dbReference type="PANTHER" id="PTHR12592:SF0">
    <property type="entry name" value="ATP-DEPENDENT (S)-NAD(P)H-HYDRATE DEHYDRATASE"/>
    <property type="match status" value="1"/>
</dbReference>
<name>A0A7C8FUD9_9MICO</name>
<protein>
    <recommendedName>
        <fullName evidence="7">YjeF C-terminal domain-containing protein</fullName>
    </recommendedName>
</protein>
<dbReference type="InterPro" id="IPR017953">
    <property type="entry name" value="Carbohydrate_kinase_pred_CS"/>
</dbReference>
<evidence type="ECO:0000256" key="1">
    <source>
        <dbReference type="ARBA" id="ARBA00022741"/>
    </source>
</evidence>
<dbReference type="Pfam" id="PF01256">
    <property type="entry name" value="Carb_kinase"/>
    <property type="match status" value="1"/>
</dbReference>
<dbReference type="SUPFAM" id="SSF53613">
    <property type="entry name" value="Ribokinase-like"/>
    <property type="match status" value="1"/>
</dbReference>
<keyword evidence="5" id="KW-0456">Lyase</keyword>
<accession>A0A7C8FUD9</accession>
<evidence type="ECO:0000256" key="3">
    <source>
        <dbReference type="ARBA" id="ARBA00022857"/>
    </source>
</evidence>
<dbReference type="PANTHER" id="PTHR12592">
    <property type="entry name" value="ATP-DEPENDENT (S)-NAD(P)H-HYDRATE DEHYDRATASE FAMILY MEMBER"/>
    <property type="match status" value="1"/>
</dbReference>
<keyword evidence="9" id="KW-1185">Reference proteome</keyword>
<dbReference type="GO" id="GO:0052855">
    <property type="term" value="F:ADP-dependent NAD(P)H-hydrate dehydratase activity"/>
    <property type="evidence" value="ECO:0007669"/>
    <property type="project" value="TreeGrafter"/>
</dbReference>
<feature type="domain" description="YjeF C-terminal" evidence="7">
    <location>
        <begin position="1"/>
        <end position="197"/>
    </location>
</feature>
<dbReference type="InterPro" id="IPR029056">
    <property type="entry name" value="Ribokinase-like"/>
</dbReference>
<evidence type="ECO:0000313" key="9">
    <source>
        <dbReference type="Proteomes" id="UP000481339"/>
    </source>
</evidence>
<evidence type="ECO:0000256" key="5">
    <source>
        <dbReference type="ARBA" id="ARBA00023239"/>
    </source>
</evidence>
<comment type="caution">
    <text evidence="8">The sequence shown here is derived from an EMBL/GenBank/DDBJ whole genome shotgun (WGS) entry which is preliminary data.</text>
</comment>
<reference evidence="8 9" key="1">
    <citation type="submission" date="2019-09" db="EMBL/GenBank/DDBJ databases">
        <title>Phylogeny of genus Pseudoclavibacter and closely related genus.</title>
        <authorList>
            <person name="Li Y."/>
        </authorList>
    </citation>
    <scope>NUCLEOTIDE SEQUENCE [LARGE SCALE GENOMIC DNA]</scope>
    <source>
        <strain evidence="8 9">JCM 16921</strain>
    </source>
</reference>
<keyword evidence="1" id="KW-0547">Nucleotide-binding</keyword>
<evidence type="ECO:0000313" key="8">
    <source>
        <dbReference type="EMBL" id="KAB1632515.1"/>
    </source>
</evidence>
<keyword evidence="3" id="KW-0521">NADP</keyword>
<evidence type="ECO:0000256" key="6">
    <source>
        <dbReference type="SAM" id="MobiDB-lite"/>
    </source>
</evidence>
<evidence type="ECO:0000259" key="7">
    <source>
        <dbReference type="PROSITE" id="PS51383"/>
    </source>
</evidence>
<keyword evidence="4" id="KW-0520">NAD</keyword>
<dbReference type="PROSITE" id="PS01050">
    <property type="entry name" value="YJEF_C_2"/>
    <property type="match status" value="1"/>
</dbReference>
<evidence type="ECO:0000256" key="4">
    <source>
        <dbReference type="ARBA" id="ARBA00023027"/>
    </source>
</evidence>
<dbReference type="Gene3D" id="3.40.1190.20">
    <property type="match status" value="1"/>
</dbReference>
<dbReference type="AlphaFoldDB" id="A0A7C8FUD9"/>
<dbReference type="EMBL" id="WBKA01000003">
    <property type="protein sequence ID" value="KAB1632515.1"/>
    <property type="molecule type" value="Genomic_DNA"/>
</dbReference>
<dbReference type="PROSITE" id="PS51383">
    <property type="entry name" value="YJEF_C_3"/>
    <property type="match status" value="1"/>
</dbReference>
<proteinExistence type="predicted"/>
<dbReference type="GO" id="GO:0005524">
    <property type="term" value="F:ATP binding"/>
    <property type="evidence" value="ECO:0007669"/>
    <property type="project" value="UniProtKB-KW"/>
</dbReference>
<feature type="compositionally biased region" description="Basic and acidic residues" evidence="6">
    <location>
        <begin position="45"/>
        <end position="56"/>
    </location>
</feature>
<feature type="region of interest" description="Disordered" evidence="6">
    <location>
        <begin position="44"/>
        <end position="86"/>
    </location>
</feature>
<dbReference type="Proteomes" id="UP000481339">
    <property type="component" value="Unassembled WGS sequence"/>
</dbReference>
<dbReference type="InterPro" id="IPR000631">
    <property type="entry name" value="CARKD"/>
</dbReference>
<organism evidence="8 9">
    <name type="scientific">Pseudoclavibacter caeni</name>
    <dbReference type="NCBI Taxonomy" id="908846"/>
    <lineage>
        <taxon>Bacteria</taxon>
        <taxon>Bacillati</taxon>
        <taxon>Actinomycetota</taxon>
        <taxon>Actinomycetes</taxon>
        <taxon>Micrococcales</taxon>
        <taxon>Microbacteriaceae</taxon>
        <taxon>Pseudoclavibacter</taxon>
    </lineage>
</organism>
<evidence type="ECO:0000256" key="2">
    <source>
        <dbReference type="ARBA" id="ARBA00022840"/>
    </source>
</evidence>